<dbReference type="InterPro" id="IPR007858">
    <property type="entry name" value="Dpy-30_motif"/>
</dbReference>
<accession>A0AA86RPV8</accession>
<sequence length="163" mass="18979">MEELGEPKEHKLGYVWYIEQKEKHRPVVLAPTAQSFTDLALQVLKFIGQPRDFPPSKAERAKKLQAIKLQEELKRRIAEEKLVQEAERLRIAEENRIAELQYLREKYQKDEEKRVLELAVPLRKYLSATVLGDLIDGLVETAKVRPSDPVRFLGEFLMDKAVK</sequence>
<dbReference type="Proteomes" id="UP001642409">
    <property type="component" value="Unassembled WGS sequence"/>
</dbReference>
<gene>
    <name evidence="3" type="ORF">HINF_LOCUS34369</name>
    <name evidence="2" type="ORF">HINF_LOCUS58090</name>
</gene>
<evidence type="ECO:0000313" key="3">
    <source>
        <dbReference type="EMBL" id="CAL6032202.1"/>
    </source>
</evidence>
<protein>
    <submittedName>
        <fullName evidence="2">Dpy-30 motif-containing protein</fullName>
    </submittedName>
    <submittedName>
        <fullName evidence="3">Dpy-30_motif-containing protein</fullName>
    </submittedName>
</protein>
<reference evidence="2" key="1">
    <citation type="submission" date="2023-06" db="EMBL/GenBank/DDBJ databases">
        <authorList>
            <person name="Kurt Z."/>
        </authorList>
    </citation>
    <scope>NUCLEOTIDE SEQUENCE</scope>
</reference>
<keyword evidence="1" id="KW-0175">Coiled coil</keyword>
<keyword evidence="4" id="KW-1185">Reference proteome</keyword>
<dbReference type="CDD" id="cd22967">
    <property type="entry name" value="DD_AK7"/>
    <property type="match status" value="1"/>
</dbReference>
<dbReference type="EMBL" id="CATOUU010001074">
    <property type="protein sequence ID" value="CAI9970445.1"/>
    <property type="molecule type" value="Genomic_DNA"/>
</dbReference>
<dbReference type="Pfam" id="PF05186">
    <property type="entry name" value="Dpy-30"/>
    <property type="match status" value="1"/>
</dbReference>
<dbReference type="Gene3D" id="1.20.890.10">
    <property type="entry name" value="cAMP-dependent protein kinase regulatory subunit, dimerization-anchoring domain"/>
    <property type="match status" value="1"/>
</dbReference>
<dbReference type="EMBL" id="CAXDID020000122">
    <property type="protein sequence ID" value="CAL6032202.1"/>
    <property type="molecule type" value="Genomic_DNA"/>
</dbReference>
<evidence type="ECO:0000313" key="4">
    <source>
        <dbReference type="Proteomes" id="UP001642409"/>
    </source>
</evidence>
<dbReference type="AlphaFoldDB" id="A0AA86RPV8"/>
<comment type="caution">
    <text evidence="2">The sequence shown here is derived from an EMBL/GenBank/DDBJ whole genome shotgun (WGS) entry which is preliminary data.</text>
</comment>
<proteinExistence type="predicted"/>
<feature type="coiled-coil region" evidence="1">
    <location>
        <begin position="69"/>
        <end position="103"/>
    </location>
</feature>
<evidence type="ECO:0000256" key="1">
    <source>
        <dbReference type="SAM" id="Coils"/>
    </source>
</evidence>
<dbReference type="InterPro" id="IPR047499">
    <property type="entry name" value="DD_AK7"/>
</dbReference>
<organism evidence="2">
    <name type="scientific">Hexamita inflata</name>
    <dbReference type="NCBI Taxonomy" id="28002"/>
    <lineage>
        <taxon>Eukaryota</taxon>
        <taxon>Metamonada</taxon>
        <taxon>Diplomonadida</taxon>
        <taxon>Hexamitidae</taxon>
        <taxon>Hexamitinae</taxon>
        <taxon>Hexamita</taxon>
    </lineage>
</organism>
<reference evidence="3 4" key="2">
    <citation type="submission" date="2024-07" db="EMBL/GenBank/DDBJ databases">
        <authorList>
            <person name="Akdeniz Z."/>
        </authorList>
    </citation>
    <scope>NUCLEOTIDE SEQUENCE [LARGE SCALE GENOMIC DNA]</scope>
</reference>
<name>A0AA86RPV8_9EUKA</name>
<evidence type="ECO:0000313" key="2">
    <source>
        <dbReference type="EMBL" id="CAI9970445.1"/>
    </source>
</evidence>